<evidence type="ECO:0000259" key="1">
    <source>
        <dbReference type="Pfam" id="PF05709"/>
    </source>
</evidence>
<dbReference type="Pfam" id="PF05709">
    <property type="entry name" value="Sipho_tail"/>
    <property type="match status" value="1"/>
</dbReference>
<sequence length="142" mass="16302">MRDFSFNDIRASSKGMTVESIDIGYPAVKTSEIPVPYRDSVIDAYDLNGMKVYEDRTITVKMWKKCSDRAEVERTKHYIADWLYPPAARKKFIDSAMPDYYFLAKISSFDASASTRKTCIITVTFKADPYMYSSKEGVRNTI</sequence>
<reference evidence="2 3" key="1">
    <citation type="submission" date="2015-10" db="EMBL/GenBank/DDBJ databases">
        <title>Butyribacter intestini gen. nov., sp. nov., a butyric acid-producing bacterium of the family Lachnospiraceae isolated from the human faeces.</title>
        <authorList>
            <person name="Zou Y."/>
            <person name="Xue W."/>
            <person name="Luo G."/>
            <person name="Lv M."/>
        </authorList>
    </citation>
    <scope>NUCLEOTIDE SEQUENCE [LARGE SCALE GENOMIC DNA]</scope>
    <source>
        <strain evidence="2 3">TF01-11</strain>
    </source>
</reference>
<dbReference type="EMBL" id="LLKB01000005">
    <property type="protein sequence ID" value="KQC85434.1"/>
    <property type="molecule type" value="Genomic_DNA"/>
</dbReference>
<dbReference type="Gene3D" id="2.40.30.200">
    <property type="match status" value="1"/>
</dbReference>
<evidence type="ECO:0000313" key="2">
    <source>
        <dbReference type="EMBL" id="KQC85434.1"/>
    </source>
</evidence>
<dbReference type="AlphaFoldDB" id="A0AAW3JTG0"/>
<gene>
    <name evidence="2" type="ORF">APZ18_12185</name>
</gene>
<dbReference type="Proteomes" id="UP000050833">
    <property type="component" value="Unassembled WGS sequence"/>
</dbReference>
<organism evidence="2 3">
    <name type="scientific">Butyribacter intestini</name>
    <dbReference type="NCBI Taxonomy" id="1703332"/>
    <lineage>
        <taxon>Bacteria</taxon>
        <taxon>Bacillati</taxon>
        <taxon>Bacillota</taxon>
        <taxon>Clostridia</taxon>
        <taxon>Lachnospirales</taxon>
        <taxon>Lachnospiraceae</taxon>
        <taxon>Butyribacter</taxon>
    </lineage>
</organism>
<dbReference type="RefSeq" id="WP_055945306.1">
    <property type="nucleotide sequence ID" value="NZ_LLKB01000005.1"/>
</dbReference>
<accession>A0AAW3JTG0</accession>
<feature type="domain" description="Siphovirus-type tail component RIFT-related" evidence="1">
    <location>
        <begin position="16"/>
        <end position="126"/>
    </location>
</feature>
<name>A0AAW3JTG0_9FIRM</name>
<dbReference type="InterPro" id="IPR008841">
    <property type="entry name" value="Siphovirus-type_tail_N"/>
</dbReference>
<protein>
    <recommendedName>
        <fullName evidence="1">Siphovirus-type tail component RIFT-related domain-containing protein</fullName>
    </recommendedName>
</protein>
<evidence type="ECO:0000313" key="3">
    <source>
        <dbReference type="Proteomes" id="UP000050833"/>
    </source>
</evidence>
<proteinExistence type="predicted"/>
<keyword evidence="3" id="KW-1185">Reference proteome</keyword>
<comment type="caution">
    <text evidence="2">The sequence shown here is derived from an EMBL/GenBank/DDBJ whole genome shotgun (WGS) entry which is preliminary data.</text>
</comment>